<dbReference type="PROSITE" id="PS51375">
    <property type="entry name" value="PPR"/>
    <property type="match status" value="7"/>
</dbReference>
<evidence type="ECO:0000259" key="3">
    <source>
        <dbReference type="Pfam" id="PF14432"/>
    </source>
</evidence>
<dbReference type="Pfam" id="PF14432">
    <property type="entry name" value="DYW_deaminase"/>
    <property type="match status" value="1"/>
</dbReference>
<dbReference type="FunFam" id="1.25.40.10:FF:000031">
    <property type="entry name" value="Pentatricopeptide repeat-containing protein mitochondrial"/>
    <property type="match status" value="1"/>
</dbReference>
<dbReference type="InterPro" id="IPR032867">
    <property type="entry name" value="DYW_dom"/>
</dbReference>
<protein>
    <recommendedName>
        <fullName evidence="3">DYW domain-containing protein</fullName>
    </recommendedName>
</protein>
<evidence type="ECO:0000256" key="2">
    <source>
        <dbReference type="PROSITE-ProRule" id="PRU00708"/>
    </source>
</evidence>
<feature type="non-terminal residue" evidence="4">
    <location>
        <position position="517"/>
    </location>
</feature>
<dbReference type="GO" id="GO:0008270">
    <property type="term" value="F:zinc ion binding"/>
    <property type="evidence" value="ECO:0007669"/>
    <property type="project" value="InterPro"/>
</dbReference>
<feature type="repeat" description="PPR" evidence="2">
    <location>
        <begin position="18"/>
        <end position="52"/>
    </location>
</feature>
<feature type="repeat" description="PPR" evidence="2">
    <location>
        <begin position="250"/>
        <end position="284"/>
    </location>
</feature>
<evidence type="ECO:0000256" key="1">
    <source>
        <dbReference type="ARBA" id="ARBA00022737"/>
    </source>
</evidence>
<dbReference type="FunFam" id="1.25.40.10:FF:000344">
    <property type="entry name" value="Pentatricopeptide repeat-containing protein"/>
    <property type="match status" value="1"/>
</dbReference>
<dbReference type="OMA" id="DECYHIA"/>
<name>A0AA38LH15_TAXCH</name>
<keyword evidence="1" id="KW-0677">Repeat</keyword>
<dbReference type="Pfam" id="PF13041">
    <property type="entry name" value="PPR_2"/>
    <property type="match status" value="3"/>
</dbReference>
<dbReference type="Gene3D" id="1.25.40.10">
    <property type="entry name" value="Tetratricopeptide repeat domain"/>
    <property type="match status" value="4"/>
</dbReference>
<dbReference type="GO" id="GO:0003723">
    <property type="term" value="F:RNA binding"/>
    <property type="evidence" value="ECO:0007669"/>
    <property type="project" value="InterPro"/>
</dbReference>
<dbReference type="FunFam" id="1.25.40.10:FF:000366">
    <property type="entry name" value="Pentatricopeptide (PPR) repeat-containing protein"/>
    <property type="match status" value="1"/>
</dbReference>
<feature type="repeat" description="PPR" evidence="2">
    <location>
        <begin position="53"/>
        <end position="87"/>
    </location>
</feature>
<feature type="domain" description="DYW" evidence="3">
    <location>
        <begin position="465"/>
        <end position="517"/>
    </location>
</feature>
<dbReference type="PANTHER" id="PTHR47926">
    <property type="entry name" value="PENTATRICOPEPTIDE REPEAT-CONTAINING PROTEIN"/>
    <property type="match status" value="1"/>
</dbReference>
<dbReference type="InterPro" id="IPR011990">
    <property type="entry name" value="TPR-like_helical_dom_sf"/>
</dbReference>
<dbReference type="InterPro" id="IPR002885">
    <property type="entry name" value="PPR_rpt"/>
</dbReference>
<comment type="caution">
    <text evidence="4">The sequence shown here is derived from an EMBL/GenBank/DDBJ whole genome shotgun (WGS) entry which is preliminary data.</text>
</comment>
<proteinExistence type="predicted"/>
<accession>A0AA38LH15</accession>
<dbReference type="SUPFAM" id="SSF48452">
    <property type="entry name" value="TPR-like"/>
    <property type="match status" value="1"/>
</dbReference>
<feature type="non-terminal residue" evidence="4">
    <location>
        <position position="1"/>
    </location>
</feature>
<feature type="repeat" description="PPR" evidence="2">
    <location>
        <begin position="88"/>
        <end position="118"/>
    </location>
</feature>
<feature type="repeat" description="PPR" evidence="2">
    <location>
        <begin position="285"/>
        <end position="315"/>
    </location>
</feature>
<sequence length="517" mass="57662">CGSLEDARRMFDKMPERNVVTWTCMISGYSTQGYPSEALTLFHQMQEAGGKPDAFTFSIVLQLCAKLGNLEEGKDVHERIIRSGLECNVFVGTALVDMYAKCGSIENARHVFDKMLERDVVSWNAMLAGYVQNVEIEEAWKLFEEMPERDLVSWNTMVAGCAQNGHGDEALKLFRQMQAFVKPNAESVTVVLLACAGLAALEEGKEVHGVISRSGFASDFFVANALMGMYSKCGSVEDAYHVFDDMQERDVVSWTTIILGYATNGYGKEALGLFERMEQSGMNPDHVTFVGVLSACCHAGLVDEGFKYFENMNQYYNIRPGMAHYGCMVDLLGRAGRLVEAQNFISNMPVKPDAAVWSSLLSACRVHKDIEIAESTAEHLFELEPENAAPYVLLSNIYASARRWDGIEKVRMMMESRNVVKKPGCSWIVVDKQVNAFCGGDRSHPQMHIIYAELERLSGQMKAMGYLPDTTFALNDVEKEQQEQILCLHSEKLAIAFGLINTCPATIIRVIKNLRVC</sequence>
<gene>
    <name evidence="4" type="ORF">KI387_004227</name>
</gene>
<organism evidence="4 5">
    <name type="scientific">Taxus chinensis</name>
    <name type="common">Chinese yew</name>
    <name type="synonym">Taxus wallichiana var. chinensis</name>
    <dbReference type="NCBI Taxonomy" id="29808"/>
    <lineage>
        <taxon>Eukaryota</taxon>
        <taxon>Viridiplantae</taxon>
        <taxon>Streptophyta</taxon>
        <taxon>Embryophyta</taxon>
        <taxon>Tracheophyta</taxon>
        <taxon>Spermatophyta</taxon>
        <taxon>Pinopsida</taxon>
        <taxon>Pinidae</taxon>
        <taxon>Conifers II</taxon>
        <taxon>Cupressales</taxon>
        <taxon>Taxaceae</taxon>
        <taxon>Taxus</taxon>
    </lineage>
</organism>
<dbReference type="Proteomes" id="UP000824469">
    <property type="component" value="Unassembled WGS sequence"/>
</dbReference>
<dbReference type="Pfam" id="PF20431">
    <property type="entry name" value="E_motif"/>
    <property type="match status" value="1"/>
</dbReference>
<evidence type="ECO:0000313" key="4">
    <source>
        <dbReference type="EMBL" id="KAH9324049.1"/>
    </source>
</evidence>
<dbReference type="GO" id="GO:0009451">
    <property type="term" value="P:RNA modification"/>
    <property type="evidence" value="ECO:0007669"/>
    <property type="project" value="InterPro"/>
</dbReference>
<dbReference type="NCBIfam" id="TIGR00756">
    <property type="entry name" value="PPR"/>
    <property type="match status" value="8"/>
</dbReference>
<dbReference type="InterPro" id="IPR046848">
    <property type="entry name" value="E_motif"/>
</dbReference>
<dbReference type="PANTHER" id="PTHR47926:SF347">
    <property type="entry name" value="PENTATRICOPEPTIDE REPEAT-CONTAINING PROTEIN"/>
    <property type="match status" value="1"/>
</dbReference>
<evidence type="ECO:0000313" key="5">
    <source>
        <dbReference type="Proteomes" id="UP000824469"/>
    </source>
</evidence>
<feature type="repeat" description="PPR" evidence="2">
    <location>
        <begin position="119"/>
        <end position="153"/>
    </location>
</feature>
<reference evidence="4 5" key="1">
    <citation type="journal article" date="2021" name="Nat. Plants">
        <title>The Taxus genome provides insights into paclitaxel biosynthesis.</title>
        <authorList>
            <person name="Xiong X."/>
            <person name="Gou J."/>
            <person name="Liao Q."/>
            <person name="Li Y."/>
            <person name="Zhou Q."/>
            <person name="Bi G."/>
            <person name="Li C."/>
            <person name="Du R."/>
            <person name="Wang X."/>
            <person name="Sun T."/>
            <person name="Guo L."/>
            <person name="Liang H."/>
            <person name="Lu P."/>
            <person name="Wu Y."/>
            <person name="Zhang Z."/>
            <person name="Ro D.K."/>
            <person name="Shang Y."/>
            <person name="Huang S."/>
            <person name="Yan J."/>
        </authorList>
    </citation>
    <scope>NUCLEOTIDE SEQUENCE [LARGE SCALE GENOMIC DNA]</scope>
    <source>
        <strain evidence="4">Ta-2019</strain>
    </source>
</reference>
<feature type="repeat" description="PPR" evidence="2">
    <location>
        <begin position="219"/>
        <end position="249"/>
    </location>
</feature>
<dbReference type="AlphaFoldDB" id="A0AA38LH15"/>
<dbReference type="InterPro" id="IPR046960">
    <property type="entry name" value="PPR_At4g14850-like_plant"/>
</dbReference>
<dbReference type="Pfam" id="PF01535">
    <property type="entry name" value="PPR"/>
    <property type="match status" value="2"/>
</dbReference>
<keyword evidence="5" id="KW-1185">Reference proteome</keyword>
<dbReference type="EMBL" id="JAHRHJ020000002">
    <property type="protein sequence ID" value="KAH9324049.1"/>
    <property type="molecule type" value="Genomic_DNA"/>
</dbReference>